<evidence type="ECO:0000256" key="1">
    <source>
        <dbReference type="ARBA" id="ARBA00010617"/>
    </source>
</evidence>
<feature type="binding site" description="axial binding residue" evidence="5">
    <location>
        <position position="485"/>
    </location>
    <ligand>
        <name>heme</name>
        <dbReference type="ChEBI" id="CHEBI:30413"/>
    </ligand>
    <ligandPart>
        <name>Fe</name>
        <dbReference type="ChEBI" id="CHEBI:18248"/>
    </ligandPart>
</feature>
<evidence type="ECO:0000256" key="6">
    <source>
        <dbReference type="RuleBase" id="RU000461"/>
    </source>
</evidence>
<dbReference type="InterPro" id="IPR017972">
    <property type="entry name" value="Cyt_P450_CS"/>
</dbReference>
<comment type="cofactor">
    <cofactor evidence="5">
        <name>heme</name>
        <dbReference type="ChEBI" id="CHEBI:30413"/>
    </cofactor>
</comment>
<reference evidence="7 8" key="1">
    <citation type="submission" date="2018-09" db="EMBL/GenBank/DDBJ databases">
        <title>Genomic investigation of the strawberry pathogen Phytophthora fragariae indicates pathogenicity is determined by transcriptional variation in three key races.</title>
        <authorList>
            <person name="Adams T.M."/>
            <person name="Armitage A.D."/>
            <person name="Sobczyk M.K."/>
            <person name="Bates H.J."/>
            <person name="Dunwell J.M."/>
            <person name="Nellist C.F."/>
            <person name="Harrison R.J."/>
        </authorList>
    </citation>
    <scope>NUCLEOTIDE SEQUENCE [LARGE SCALE GENOMIC DNA]</scope>
    <source>
        <strain evidence="7 8">NOV-77</strain>
    </source>
</reference>
<dbReference type="Pfam" id="PF00067">
    <property type="entry name" value="p450"/>
    <property type="match status" value="1"/>
</dbReference>
<evidence type="ECO:0000313" key="8">
    <source>
        <dbReference type="Proteomes" id="UP000486351"/>
    </source>
</evidence>
<evidence type="ECO:0008006" key="9">
    <source>
        <dbReference type="Google" id="ProtNLM"/>
    </source>
</evidence>
<evidence type="ECO:0000256" key="4">
    <source>
        <dbReference type="ARBA" id="ARBA00023004"/>
    </source>
</evidence>
<sequence>MLPLSAMKLEHPVPHAFAVTSLLLLPIVIQFSRRIGSLSTSKKRADSDSEPERREVERPPWTLPVLHNTLSFILADDSIHEWITRNCERFEGKPFTLKVLGLPQMLVVSTPEAFEDVLKNQFMNFPKGPQCHENMKELLHVGDGVFAVDGVKWAHQRDVTRGLFRMNELRECMVEAVTRHTMALHDVLKQICARNRSVDLYKLLSCFSTEAFAEISFGLKMDCLRANKELPFQAAFDRAQRLTALRFVRPRWFWKMQQRLGIGAEDQLQLDIKEIDATVLSIVQRVLAQRAMTPENDTDKTTNMSSLFLDTIAKDPTMDEELYDPVHLLDVVVNFLVAGRDTTAQALSWFFYSISQNPRVEAKLRREIYKKLPEVMTAECCVPTLQQVNKLVYLEAAIKETLRLYPSMPISPKYAVRDTLLSDGTFVAAGSMVCLPLYAMGRMPHVWGPDAAEFKPERWIDPTTKKIASVSAFKFVAFGAGPRMCLGSSLAGLELKLVAAALLSRFHIHVENPEDVSYGFSLTLPVKGPMNARLARVSASFG</sequence>
<dbReference type="Proteomes" id="UP000486351">
    <property type="component" value="Unassembled WGS sequence"/>
</dbReference>
<dbReference type="SUPFAM" id="SSF48264">
    <property type="entry name" value="Cytochrome P450"/>
    <property type="match status" value="1"/>
</dbReference>
<dbReference type="GO" id="GO:0004497">
    <property type="term" value="F:monooxygenase activity"/>
    <property type="evidence" value="ECO:0007669"/>
    <property type="project" value="UniProtKB-KW"/>
</dbReference>
<evidence type="ECO:0000313" key="7">
    <source>
        <dbReference type="EMBL" id="KAE9355808.1"/>
    </source>
</evidence>
<comment type="caution">
    <text evidence="7">The sequence shown here is derived from an EMBL/GenBank/DDBJ whole genome shotgun (WGS) entry which is preliminary data.</text>
</comment>
<dbReference type="Gene3D" id="1.10.630.10">
    <property type="entry name" value="Cytochrome P450"/>
    <property type="match status" value="1"/>
</dbReference>
<accession>A0A6G0SDH1</accession>
<dbReference type="PRINTS" id="PR00463">
    <property type="entry name" value="EP450I"/>
</dbReference>
<dbReference type="InterPro" id="IPR002401">
    <property type="entry name" value="Cyt_P450_E_grp-I"/>
</dbReference>
<name>A0A6G0SDH1_9STRA</name>
<evidence type="ECO:0000256" key="3">
    <source>
        <dbReference type="ARBA" id="ARBA00023002"/>
    </source>
</evidence>
<dbReference type="PRINTS" id="PR00385">
    <property type="entry name" value="P450"/>
</dbReference>
<evidence type="ECO:0000256" key="2">
    <source>
        <dbReference type="ARBA" id="ARBA00022723"/>
    </source>
</evidence>
<keyword evidence="6" id="KW-0503">Monooxygenase</keyword>
<dbReference type="AlphaFoldDB" id="A0A6G0SDH1"/>
<keyword evidence="2 5" id="KW-0479">Metal-binding</keyword>
<dbReference type="InterPro" id="IPR001128">
    <property type="entry name" value="Cyt_P450"/>
</dbReference>
<dbReference type="CDD" id="cd11064">
    <property type="entry name" value="CYP86A"/>
    <property type="match status" value="1"/>
</dbReference>
<dbReference type="EMBL" id="QXFY01000126">
    <property type="protein sequence ID" value="KAE9355808.1"/>
    <property type="molecule type" value="Genomic_DNA"/>
</dbReference>
<keyword evidence="5 6" id="KW-0349">Heme</keyword>
<evidence type="ECO:0000256" key="5">
    <source>
        <dbReference type="PIRSR" id="PIRSR602401-1"/>
    </source>
</evidence>
<keyword evidence="4 5" id="KW-0408">Iron</keyword>
<dbReference type="GO" id="GO:0005506">
    <property type="term" value="F:iron ion binding"/>
    <property type="evidence" value="ECO:0007669"/>
    <property type="project" value="InterPro"/>
</dbReference>
<dbReference type="PROSITE" id="PS00086">
    <property type="entry name" value="CYTOCHROME_P450"/>
    <property type="match status" value="1"/>
</dbReference>
<protein>
    <recommendedName>
        <fullName evidence="9">Cytochrome P450</fullName>
    </recommendedName>
</protein>
<dbReference type="GO" id="GO:0006629">
    <property type="term" value="P:lipid metabolic process"/>
    <property type="evidence" value="ECO:0007669"/>
    <property type="project" value="UniProtKB-ARBA"/>
</dbReference>
<keyword evidence="3 6" id="KW-0560">Oxidoreductase</keyword>
<dbReference type="PANTHER" id="PTHR24296">
    <property type="entry name" value="CYTOCHROME P450"/>
    <property type="match status" value="1"/>
</dbReference>
<organism evidence="7 8">
    <name type="scientific">Phytophthora fragariae</name>
    <dbReference type="NCBI Taxonomy" id="53985"/>
    <lineage>
        <taxon>Eukaryota</taxon>
        <taxon>Sar</taxon>
        <taxon>Stramenopiles</taxon>
        <taxon>Oomycota</taxon>
        <taxon>Peronosporomycetes</taxon>
        <taxon>Peronosporales</taxon>
        <taxon>Peronosporaceae</taxon>
        <taxon>Phytophthora</taxon>
    </lineage>
</organism>
<gene>
    <name evidence="7" type="ORF">PF008_g3909</name>
</gene>
<comment type="similarity">
    <text evidence="1 6">Belongs to the cytochrome P450 family.</text>
</comment>
<proteinExistence type="inferred from homology"/>
<dbReference type="InterPro" id="IPR036396">
    <property type="entry name" value="Cyt_P450_sf"/>
</dbReference>
<dbReference type="GO" id="GO:0016705">
    <property type="term" value="F:oxidoreductase activity, acting on paired donors, with incorporation or reduction of molecular oxygen"/>
    <property type="evidence" value="ECO:0007669"/>
    <property type="project" value="InterPro"/>
</dbReference>
<dbReference type="GO" id="GO:0020037">
    <property type="term" value="F:heme binding"/>
    <property type="evidence" value="ECO:0007669"/>
    <property type="project" value="InterPro"/>
</dbReference>